<evidence type="ECO:0000256" key="1">
    <source>
        <dbReference type="SAM" id="MobiDB-lite"/>
    </source>
</evidence>
<dbReference type="EMBL" id="WHOB01000088">
    <property type="protein sequence ID" value="NOU82901.1"/>
    <property type="molecule type" value="Genomic_DNA"/>
</dbReference>
<proteinExistence type="predicted"/>
<organism evidence="2 3">
    <name type="scientific">Paenibacillus phytohabitans</name>
    <dbReference type="NCBI Taxonomy" id="2654978"/>
    <lineage>
        <taxon>Bacteria</taxon>
        <taxon>Bacillati</taxon>
        <taxon>Bacillota</taxon>
        <taxon>Bacilli</taxon>
        <taxon>Bacillales</taxon>
        <taxon>Paenibacillaceae</taxon>
        <taxon>Paenibacillus</taxon>
    </lineage>
</organism>
<gene>
    <name evidence="2" type="ORF">GC101_28975</name>
</gene>
<keyword evidence="3" id="KW-1185">Reference proteome</keyword>
<evidence type="ECO:0000313" key="2">
    <source>
        <dbReference type="EMBL" id="NOU82901.1"/>
    </source>
</evidence>
<evidence type="ECO:0000313" key="3">
    <source>
        <dbReference type="Proteomes" id="UP000596857"/>
    </source>
</evidence>
<name>A0ABX1YPT3_9BACL</name>
<feature type="region of interest" description="Disordered" evidence="1">
    <location>
        <begin position="1"/>
        <end position="54"/>
    </location>
</feature>
<sequence length="71" mass="7395">MDITGGQADGQQGDKRTSGQAGGRMGWWADKRASGQADKPTSVQAGGRISGLADGQQGLPGWFCGWLSERT</sequence>
<dbReference type="RefSeq" id="WP_171720173.1">
    <property type="nucleotide sequence ID" value="NZ_WHOB01000088.1"/>
</dbReference>
<dbReference type="Proteomes" id="UP000596857">
    <property type="component" value="Unassembled WGS sequence"/>
</dbReference>
<reference evidence="2 3" key="1">
    <citation type="submission" date="2019-10" db="EMBL/GenBank/DDBJ databases">
        <title>Description of Paenibacillus terricola sp. nov.</title>
        <authorList>
            <person name="Carlier A."/>
            <person name="Qi S."/>
        </authorList>
    </citation>
    <scope>NUCLEOTIDE SEQUENCE [LARGE SCALE GENOMIC DNA]</scope>
    <source>
        <strain evidence="2 3">LMG 31459</strain>
    </source>
</reference>
<comment type="caution">
    <text evidence="2">The sequence shown here is derived from an EMBL/GenBank/DDBJ whole genome shotgun (WGS) entry which is preliminary data.</text>
</comment>
<protein>
    <submittedName>
        <fullName evidence="2">Uncharacterized protein</fullName>
    </submittedName>
</protein>
<accession>A0ABX1YPT3</accession>